<dbReference type="InterPro" id="IPR001245">
    <property type="entry name" value="Ser-Thr/Tyr_kinase_cat_dom"/>
</dbReference>
<dbReference type="InterPro" id="IPR000719">
    <property type="entry name" value="Prot_kinase_dom"/>
</dbReference>
<evidence type="ECO:0000259" key="17">
    <source>
        <dbReference type="PROSITE" id="PS50011"/>
    </source>
</evidence>
<comment type="caution">
    <text evidence="19">The sequence shown here is derived from an EMBL/GenBank/DDBJ whole genome shotgun (WGS) entry which is preliminary data.</text>
</comment>
<dbReference type="GO" id="GO:0035556">
    <property type="term" value="P:intracellular signal transduction"/>
    <property type="evidence" value="ECO:0007669"/>
    <property type="project" value="InterPro"/>
</dbReference>
<keyword evidence="7" id="KW-0342">GTP-binding</keyword>
<comment type="catalytic activity">
    <reaction evidence="14">
        <text>GTP = 3',5'-cyclic GMP + diphosphate</text>
        <dbReference type="Rhea" id="RHEA:13665"/>
        <dbReference type="ChEBI" id="CHEBI:33019"/>
        <dbReference type="ChEBI" id="CHEBI:37565"/>
        <dbReference type="ChEBI" id="CHEBI:57746"/>
        <dbReference type="EC" id="4.6.1.2"/>
    </reaction>
</comment>
<dbReference type="PROSITE" id="PS50125">
    <property type="entry name" value="GUANYLATE_CYCLASE_2"/>
    <property type="match status" value="1"/>
</dbReference>
<dbReference type="Pfam" id="PF07714">
    <property type="entry name" value="PK_Tyr_Ser-Thr"/>
    <property type="match status" value="1"/>
</dbReference>
<dbReference type="EC" id="4.6.1.2" evidence="2 14"/>
<sequence>MKIIGIFLLTKLTNCAITLVFDSVYSPPKIIPTDENQIYSVGLNQKVIRPIFAYLMKNGQRLTTGSDASASVTYRSIETDAIGKTSYKDDWIESGGNLCWHTQSTQDFPTRFDFYNGKQACGVNGTLTTNVIKGRIILDVYWHYHPQFLAPSKKRHIEFTVKTSEGTIKSYTNGFRVWDPAWQPRWIIQPSKLININSKFDLKIQVVNKLGKEIVDTGESTVYVMLTVAWQHKLFNSGVLVIEHETKQRLSGEGVYKSATTNELIKVVRANKGIATFENIRLLDVQDGLRLNVTLLRPHGFTIRTPEIFSEKDFYIATSSSVGTLLTLPPDYLEGPGFILSRPIKVQAVEATSIHIVNLKDIRSKVAANFQLYEKPIIEIVRAVLTPNTACLSIDSKILLKEGRGTYDGSICNKISFVRLQFETTSAISGTTIKTTEYIELKVTDDIYIGHILDKTIDSSVAALVQSFHSTYVNFAVEDINNGVFSNLLQGRTLHLYQADHKNDDKVAYEVYESSKQLAQEDPSKRLAAIIGFDNDTITEKMAHILNADHMPQLSIREERAEFSDKIIVRYKNLRLSSSFYEKASLHGIKITEEITIPDIDYTSQDFSPLKPYMQRISRAASRIVYLYMNPPLLYYVTRAAIIYEVAGVHGYLWVTAGITTKSFPILDQHPFCKMSPYTCTEGMVGMHLFWPLYSVGGISSSQWNRLMEKFSNRDKTIYSGVVLSSDTRLVAEKGSAYDALISLAMAINEPLTKNQTITGVAVVEALRQLSFNGLTQNVTYTKSGDRHGYMGFVITLGGRYFAPGLGLITIPKIFIMENESSKKQIELITLAPIYFSIPPLNWKYQVTFYPNSTFLNRRNYLSYKGVFDEIIQQVVPQNGEADPESEHIRTELVMAPYFCLQGCGGNQTDVHDINIYQFGKCVEHGKCECSPGYENSDCSKVICSSCIRGTCVTPEVCQCHAGWTGSACDEAICRLGCHKEHGKCIAPDTCQCQGLYTGSSCDLSLLLVILPSVLGGLALIVFLAILFRWYLKRQAREAALLNLDWVVNWVDIQALKIAVSYLSAVSLKTSNTDSEIVKANVVRWKSQKVFCKQFPKCPSIPVDNIKHSILKLREIRHKNVISFIGACLESPNVSILYEIGSKGSLDDIIANDSIKLSWDFRFSILKDIARGLDYLENHFGIIKSIKSSQCIIDNRWTCKIRPPLPDLFLINKEIENDNELLWTSPELLNDQLPTKTSLVYSYAIIASEIASRCGAFENELVYIEVADIIGLVKDKTSTNVKTAFDAWIKHGGDPNENVRPRINEEELPDKIEIAKQVNSLIHECWNEDPKKRPDFKGILDKLSKINPVKGELIDNLVSMLEQYSTSLEAIVAERTQELQIEKSKTEQLISQMLPKRVAEDLKNGRSVEPETFSSVTIFFSDIVGFTAIARDSTPLQVVDLLNDLYSCFDAILDNYDVYKVETIGDAYMVVSGLPERNGILHASEISSMSLHLMSDISNFKIRHMPDMTLQLRVGMHSGSAVAGVVGLKMPRYCLFGDTVNTASRMESSSLDEIGGFDLECRGEREVKGKGIMKTYWLNGKDNFNKPLPSLNLALPESMHEFK</sequence>
<feature type="domain" description="Protein kinase" evidence="17">
    <location>
        <begin position="1063"/>
        <end position="1350"/>
    </location>
</feature>
<feature type="chain" id="PRO_5029896806" description="Guanylate cyclase" evidence="16">
    <location>
        <begin position="16"/>
        <end position="1603"/>
    </location>
</feature>
<dbReference type="Gene3D" id="3.30.70.1230">
    <property type="entry name" value="Nucleotide cyclase"/>
    <property type="match status" value="1"/>
</dbReference>
<dbReference type="SUPFAM" id="SSF55073">
    <property type="entry name" value="Nucleotide cyclase"/>
    <property type="match status" value="1"/>
</dbReference>
<feature type="transmembrane region" description="Helical" evidence="15">
    <location>
        <begin position="1004"/>
        <end position="1028"/>
    </location>
</feature>
<dbReference type="GO" id="GO:0005524">
    <property type="term" value="F:ATP binding"/>
    <property type="evidence" value="ECO:0007669"/>
    <property type="project" value="InterPro"/>
</dbReference>
<dbReference type="GO" id="GO:0004672">
    <property type="term" value="F:protein kinase activity"/>
    <property type="evidence" value="ECO:0007669"/>
    <property type="project" value="InterPro"/>
</dbReference>
<evidence type="ECO:0000256" key="9">
    <source>
        <dbReference type="ARBA" id="ARBA00023170"/>
    </source>
</evidence>
<dbReference type="SMART" id="SM00044">
    <property type="entry name" value="CYCc"/>
    <property type="match status" value="1"/>
</dbReference>
<dbReference type="PROSITE" id="PS50011">
    <property type="entry name" value="PROTEIN_KINASE_DOM"/>
    <property type="match status" value="1"/>
</dbReference>
<evidence type="ECO:0000256" key="16">
    <source>
        <dbReference type="SAM" id="SignalP"/>
    </source>
</evidence>
<dbReference type="SUPFAM" id="SSF56112">
    <property type="entry name" value="Protein kinase-like (PK-like)"/>
    <property type="match status" value="1"/>
</dbReference>
<dbReference type="GO" id="GO:0005886">
    <property type="term" value="C:plasma membrane"/>
    <property type="evidence" value="ECO:0007669"/>
    <property type="project" value="TreeGrafter"/>
</dbReference>
<gene>
    <name evidence="19" type="ORF">DGYR_LOCUS10090</name>
</gene>
<evidence type="ECO:0000256" key="10">
    <source>
        <dbReference type="ARBA" id="ARBA00023180"/>
    </source>
</evidence>
<dbReference type="InterPro" id="IPR001828">
    <property type="entry name" value="ANF_lig-bd_rcpt"/>
</dbReference>
<dbReference type="EMBL" id="CAJFCJ010000016">
    <property type="protein sequence ID" value="CAD5122263.1"/>
    <property type="molecule type" value="Genomic_DNA"/>
</dbReference>
<dbReference type="InterPro" id="IPR000742">
    <property type="entry name" value="EGF"/>
</dbReference>
<evidence type="ECO:0000256" key="8">
    <source>
        <dbReference type="ARBA" id="ARBA00023136"/>
    </source>
</evidence>
<evidence type="ECO:0000256" key="13">
    <source>
        <dbReference type="RuleBase" id="RU000405"/>
    </source>
</evidence>
<accession>A0A7I8W145</accession>
<proteinExistence type="inferred from homology"/>
<dbReference type="CDD" id="cd07302">
    <property type="entry name" value="CHD"/>
    <property type="match status" value="1"/>
</dbReference>
<comment type="similarity">
    <text evidence="13">Belongs to the adenylyl cyclase class-4/guanylyl cyclase family.</text>
</comment>
<dbReference type="GO" id="GO:0007168">
    <property type="term" value="P:receptor guanylyl cyclase signaling pathway"/>
    <property type="evidence" value="ECO:0007669"/>
    <property type="project" value="TreeGrafter"/>
</dbReference>
<dbReference type="Proteomes" id="UP000549394">
    <property type="component" value="Unassembled WGS sequence"/>
</dbReference>
<reference evidence="19 20" key="1">
    <citation type="submission" date="2020-08" db="EMBL/GenBank/DDBJ databases">
        <authorList>
            <person name="Hejnol A."/>
        </authorList>
    </citation>
    <scope>NUCLEOTIDE SEQUENCE [LARGE SCALE GENOMIC DNA]</scope>
</reference>
<dbReference type="GO" id="GO:0005525">
    <property type="term" value="F:GTP binding"/>
    <property type="evidence" value="ECO:0007669"/>
    <property type="project" value="UniProtKB-KW"/>
</dbReference>
<evidence type="ECO:0000256" key="5">
    <source>
        <dbReference type="ARBA" id="ARBA00022741"/>
    </source>
</evidence>
<dbReference type="GO" id="GO:0004016">
    <property type="term" value="F:adenylate cyclase activity"/>
    <property type="evidence" value="ECO:0007669"/>
    <property type="project" value="TreeGrafter"/>
</dbReference>
<keyword evidence="6 15" id="KW-1133">Transmembrane helix</keyword>
<dbReference type="Gene3D" id="3.40.50.2300">
    <property type="match status" value="2"/>
</dbReference>
<dbReference type="InterPro" id="IPR011009">
    <property type="entry name" value="Kinase-like_dom_sf"/>
</dbReference>
<keyword evidence="10" id="KW-0325">Glycoprotein</keyword>
<dbReference type="PANTHER" id="PTHR11920">
    <property type="entry name" value="GUANYLYL CYCLASE"/>
    <property type="match status" value="1"/>
</dbReference>
<evidence type="ECO:0000256" key="15">
    <source>
        <dbReference type="SAM" id="Phobius"/>
    </source>
</evidence>
<evidence type="ECO:0000256" key="6">
    <source>
        <dbReference type="ARBA" id="ARBA00022989"/>
    </source>
</evidence>
<dbReference type="FunFam" id="3.30.70.1230:FF:000004">
    <property type="entry name" value="Guanylate cyclase"/>
    <property type="match status" value="1"/>
</dbReference>
<dbReference type="GO" id="GO:0004383">
    <property type="term" value="F:guanylate cyclase activity"/>
    <property type="evidence" value="ECO:0007669"/>
    <property type="project" value="UniProtKB-EC"/>
</dbReference>
<keyword evidence="12 14" id="KW-0141">cGMP biosynthesis</keyword>
<dbReference type="Pfam" id="PF00211">
    <property type="entry name" value="Guanylate_cyc"/>
    <property type="match status" value="1"/>
</dbReference>
<dbReference type="InterPro" id="IPR050401">
    <property type="entry name" value="Cyclic_nucleotide_synthase"/>
</dbReference>
<evidence type="ECO:0000256" key="2">
    <source>
        <dbReference type="ARBA" id="ARBA00012202"/>
    </source>
</evidence>
<keyword evidence="4 16" id="KW-0732">Signal</keyword>
<evidence type="ECO:0000259" key="18">
    <source>
        <dbReference type="PROSITE" id="PS50125"/>
    </source>
</evidence>
<dbReference type="SUPFAM" id="SSF53822">
    <property type="entry name" value="Periplasmic binding protein-like I"/>
    <property type="match status" value="1"/>
</dbReference>
<feature type="domain" description="Guanylate cyclase" evidence="18">
    <location>
        <begin position="1417"/>
        <end position="1547"/>
    </location>
</feature>
<keyword evidence="20" id="KW-1185">Reference proteome</keyword>
<dbReference type="InterPro" id="IPR029787">
    <property type="entry name" value="Nucleotide_cyclase"/>
</dbReference>
<evidence type="ECO:0000256" key="4">
    <source>
        <dbReference type="ARBA" id="ARBA00022729"/>
    </source>
</evidence>
<evidence type="ECO:0000313" key="19">
    <source>
        <dbReference type="EMBL" id="CAD5122263.1"/>
    </source>
</evidence>
<name>A0A7I8W145_9ANNE</name>
<dbReference type="InterPro" id="IPR018297">
    <property type="entry name" value="A/G_cyclase_CS"/>
</dbReference>
<keyword evidence="5" id="KW-0547">Nucleotide-binding</keyword>
<dbReference type="PANTHER" id="PTHR11920:SF499">
    <property type="entry name" value="GUANYLATE CYCLASE DOMAIN-CONTAINING PROTEIN"/>
    <property type="match status" value="1"/>
</dbReference>
<dbReference type="OrthoDB" id="1890790at2759"/>
<evidence type="ECO:0000256" key="7">
    <source>
        <dbReference type="ARBA" id="ARBA00023134"/>
    </source>
</evidence>
<dbReference type="PROSITE" id="PS00022">
    <property type="entry name" value="EGF_1"/>
    <property type="match status" value="1"/>
</dbReference>
<dbReference type="InterPro" id="IPR028082">
    <property type="entry name" value="Peripla_BP_I"/>
</dbReference>
<evidence type="ECO:0000256" key="12">
    <source>
        <dbReference type="ARBA" id="ARBA00023293"/>
    </source>
</evidence>
<evidence type="ECO:0000256" key="11">
    <source>
        <dbReference type="ARBA" id="ARBA00023239"/>
    </source>
</evidence>
<dbReference type="PROSITE" id="PS00452">
    <property type="entry name" value="GUANYLATE_CYCLASE_1"/>
    <property type="match status" value="1"/>
</dbReference>
<dbReference type="InterPro" id="IPR001054">
    <property type="entry name" value="A/G_cyclase"/>
</dbReference>
<keyword evidence="3 15" id="KW-0812">Transmembrane</keyword>
<keyword evidence="8 15" id="KW-0472">Membrane</keyword>
<dbReference type="Gene3D" id="2.10.25.10">
    <property type="entry name" value="Laminin"/>
    <property type="match status" value="1"/>
</dbReference>
<keyword evidence="9" id="KW-0675">Receptor</keyword>
<protein>
    <recommendedName>
        <fullName evidence="2 14">Guanylate cyclase</fullName>
        <ecNumber evidence="2 14">4.6.1.2</ecNumber>
    </recommendedName>
</protein>
<evidence type="ECO:0000256" key="14">
    <source>
        <dbReference type="RuleBase" id="RU003431"/>
    </source>
</evidence>
<keyword evidence="11 13" id="KW-0456">Lyase</keyword>
<evidence type="ECO:0000256" key="3">
    <source>
        <dbReference type="ARBA" id="ARBA00022692"/>
    </source>
</evidence>
<evidence type="ECO:0000256" key="1">
    <source>
        <dbReference type="ARBA" id="ARBA00004479"/>
    </source>
</evidence>
<dbReference type="GO" id="GO:0001653">
    <property type="term" value="F:peptide receptor activity"/>
    <property type="evidence" value="ECO:0007669"/>
    <property type="project" value="TreeGrafter"/>
</dbReference>
<evidence type="ECO:0000313" key="20">
    <source>
        <dbReference type="Proteomes" id="UP000549394"/>
    </source>
</evidence>
<organism evidence="19 20">
    <name type="scientific">Dimorphilus gyrociliatus</name>
    <dbReference type="NCBI Taxonomy" id="2664684"/>
    <lineage>
        <taxon>Eukaryota</taxon>
        <taxon>Metazoa</taxon>
        <taxon>Spiralia</taxon>
        <taxon>Lophotrochozoa</taxon>
        <taxon>Annelida</taxon>
        <taxon>Polychaeta</taxon>
        <taxon>Polychaeta incertae sedis</taxon>
        <taxon>Dinophilidae</taxon>
        <taxon>Dimorphilus</taxon>
    </lineage>
</organism>
<comment type="subcellular location">
    <subcellularLocation>
        <location evidence="1">Membrane</location>
        <topology evidence="1">Single-pass type I membrane protein</topology>
    </subcellularLocation>
</comment>
<dbReference type="Gene3D" id="1.10.510.10">
    <property type="entry name" value="Transferase(Phosphotransferase) domain 1"/>
    <property type="match status" value="1"/>
</dbReference>
<dbReference type="Pfam" id="PF01094">
    <property type="entry name" value="ANF_receptor"/>
    <property type="match status" value="1"/>
</dbReference>
<dbReference type="Gene3D" id="6.10.250.780">
    <property type="match status" value="1"/>
</dbReference>
<feature type="signal peptide" evidence="16">
    <location>
        <begin position="1"/>
        <end position="15"/>
    </location>
</feature>